<proteinExistence type="inferred from homology"/>
<dbReference type="EMBL" id="BAABBR010000001">
    <property type="protein sequence ID" value="GAA4037578.1"/>
    <property type="molecule type" value="Genomic_DNA"/>
</dbReference>
<dbReference type="Proteomes" id="UP001424459">
    <property type="component" value="Unassembled WGS sequence"/>
</dbReference>
<dbReference type="Pfam" id="PF00593">
    <property type="entry name" value="TonB_dep_Rec_b-barrel"/>
    <property type="match status" value="1"/>
</dbReference>
<dbReference type="Gene3D" id="2.170.130.10">
    <property type="entry name" value="TonB-dependent receptor, plug domain"/>
    <property type="match status" value="1"/>
</dbReference>
<comment type="caution">
    <text evidence="14">The sequence shown here is derived from an EMBL/GenBank/DDBJ whole genome shotgun (WGS) entry which is preliminary data.</text>
</comment>
<evidence type="ECO:0000313" key="14">
    <source>
        <dbReference type="EMBL" id="GAA4037578.1"/>
    </source>
</evidence>
<dbReference type="Pfam" id="PF07715">
    <property type="entry name" value="Plug"/>
    <property type="match status" value="1"/>
</dbReference>
<dbReference type="PROSITE" id="PS52016">
    <property type="entry name" value="TONB_DEPENDENT_REC_3"/>
    <property type="match status" value="1"/>
</dbReference>
<keyword evidence="7 10" id="KW-0472">Membrane</keyword>
<dbReference type="InterPro" id="IPR037066">
    <property type="entry name" value="Plug_dom_sf"/>
</dbReference>
<dbReference type="PANTHER" id="PTHR30069:SF29">
    <property type="entry name" value="HEMOGLOBIN AND HEMOGLOBIN-HAPTOGLOBIN-BINDING PROTEIN 1-RELATED"/>
    <property type="match status" value="1"/>
</dbReference>
<feature type="domain" description="TonB-dependent receptor plug" evidence="13">
    <location>
        <begin position="27"/>
        <end position="139"/>
    </location>
</feature>
<evidence type="ECO:0000256" key="1">
    <source>
        <dbReference type="ARBA" id="ARBA00004571"/>
    </source>
</evidence>
<dbReference type="SUPFAM" id="SSF56935">
    <property type="entry name" value="Porins"/>
    <property type="match status" value="1"/>
</dbReference>
<dbReference type="RefSeq" id="WP_344696724.1">
    <property type="nucleotide sequence ID" value="NZ_BAABBR010000001.1"/>
</dbReference>
<organism evidence="14 15">
    <name type="scientific">Sphingomonas rosea</name>
    <dbReference type="NCBI Taxonomy" id="335605"/>
    <lineage>
        <taxon>Bacteria</taxon>
        <taxon>Pseudomonadati</taxon>
        <taxon>Pseudomonadota</taxon>
        <taxon>Alphaproteobacteria</taxon>
        <taxon>Sphingomonadales</taxon>
        <taxon>Sphingomonadaceae</taxon>
        <taxon>Sphingomonas</taxon>
    </lineage>
</organism>
<reference evidence="15" key="1">
    <citation type="journal article" date="2019" name="Int. J. Syst. Evol. Microbiol.">
        <title>The Global Catalogue of Microorganisms (GCM) 10K type strain sequencing project: providing services to taxonomists for standard genome sequencing and annotation.</title>
        <authorList>
            <consortium name="The Broad Institute Genomics Platform"/>
            <consortium name="The Broad Institute Genome Sequencing Center for Infectious Disease"/>
            <person name="Wu L."/>
            <person name="Ma J."/>
        </authorList>
    </citation>
    <scope>NUCLEOTIDE SEQUENCE [LARGE SCALE GENOMIC DNA]</scope>
    <source>
        <strain evidence="15">JCM 17564</strain>
    </source>
</reference>
<comment type="subcellular location">
    <subcellularLocation>
        <location evidence="1 10">Cell outer membrane</location>
        <topology evidence="1 10">Multi-pass membrane protein</topology>
    </subcellularLocation>
</comment>
<evidence type="ECO:0000256" key="3">
    <source>
        <dbReference type="ARBA" id="ARBA00022452"/>
    </source>
</evidence>
<evidence type="ECO:0000256" key="5">
    <source>
        <dbReference type="ARBA" id="ARBA00022729"/>
    </source>
</evidence>
<evidence type="ECO:0000256" key="10">
    <source>
        <dbReference type="PROSITE-ProRule" id="PRU01360"/>
    </source>
</evidence>
<dbReference type="PANTHER" id="PTHR30069">
    <property type="entry name" value="TONB-DEPENDENT OUTER MEMBRANE RECEPTOR"/>
    <property type="match status" value="1"/>
</dbReference>
<keyword evidence="2 10" id="KW-0813">Transport</keyword>
<evidence type="ECO:0000256" key="7">
    <source>
        <dbReference type="ARBA" id="ARBA00023136"/>
    </source>
</evidence>
<dbReference type="Gene3D" id="2.40.170.20">
    <property type="entry name" value="TonB-dependent receptor, beta-barrel domain"/>
    <property type="match status" value="1"/>
</dbReference>
<evidence type="ECO:0000256" key="11">
    <source>
        <dbReference type="RuleBase" id="RU003357"/>
    </source>
</evidence>
<evidence type="ECO:0000256" key="9">
    <source>
        <dbReference type="ARBA" id="ARBA00023237"/>
    </source>
</evidence>
<feature type="domain" description="TonB-dependent receptor-like beta-barrel" evidence="12">
    <location>
        <begin position="244"/>
        <end position="641"/>
    </location>
</feature>
<keyword evidence="8 14" id="KW-0675">Receptor</keyword>
<keyword evidence="9 10" id="KW-0998">Cell outer membrane</keyword>
<name>A0ABP7U8B8_9SPHN</name>
<evidence type="ECO:0000256" key="8">
    <source>
        <dbReference type="ARBA" id="ARBA00023170"/>
    </source>
</evidence>
<gene>
    <name evidence="14" type="ORF">GCM10022281_17810</name>
</gene>
<comment type="similarity">
    <text evidence="10 11">Belongs to the TonB-dependent receptor family.</text>
</comment>
<dbReference type="InterPro" id="IPR000531">
    <property type="entry name" value="Beta-barrel_TonB"/>
</dbReference>
<evidence type="ECO:0000259" key="13">
    <source>
        <dbReference type="Pfam" id="PF07715"/>
    </source>
</evidence>
<dbReference type="InterPro" id="IPR012910">
    <property type="entry name" value="Plug_dom"/>
</dbReference>
<dbReference type="InterPro" id="IPR039426">
    <property type="entry name" value="TonB-dep_rcpt-like"/>
</dbReference>
<evidence type="ECO:0000259" key="12">
    <source>
        <dbReference type="Pfam" id="PF00593"/>
    </source>
</evidence>
<keyword evidence="5" id="KW-0732">Signal</keyword>
<evidence type="ECO:0000256" key="2">
    <source>
        <dbReference type="ARBA" id="ARBA00022448"/>
    </source>
</evidence>
<evidence type="ECO:0000313" key="15">
    <source>
        <dbReference type="Proteomes" id="UP001424459"/>
    </source>
</evidence>
<accession>A0ABP7U8B8</accession>
<keyword evidence="3 10" id="KW-1134">Transmembrane beta strand</keyword>
<keyword evidence="15" id="KW-1185">Reference proteome</keyword>
<evidence type="ECO:0000256" key="6">
    <source>
        <dbReference type="ARBA" id="ARBA00023077"/>
    </source>
</evidence>
<keyword evidence="4 10" id="KW-0812">Transmembrane</keyword>
<evidence type="ECO:0000256" key="4">
    <source>
        <dbReference type="ARBA" id="ARBA00022692"/>
    </source>
</evidence>
<protein>
    <submittedName>
        <fullName evidence="14">TonB-dependent receptor</fullName>
    </submittedName>
</protein>
<sequence length="671" mass="71033">MMLFALLMASADPAPIIVTGRGLPPAEKAGAAVVTLDRGRIEQSASGRLEDVIRDAAGVQSFRRSDSRSSHATNQSITLRGLGGNASSRALLLFDGVPQGDPFGGWITFPAYATDRIGEIRITRGGGSAFFGPGALAGTVELESAAPSDRERLTASIAGGSRASLDARASLVAPTARGSVSLSGAVARGDGFVPIVAHDRGPVDRPAPYRQESGAARLVQDLGSVEAQVNASAFSDQRDRGVPFTANRGSGVDMSLRLVGKGRTKWSALGYAQQRRFASAFSSVNAARTTSTQTLDQYAVPSRGFGFRGEVRPLSGATEIGLGVDGRFVRGETRERYQFVSGSPTRRREAGGRSGTVGVFATGAVTTRAATFSASARVDRWTISDGRLFQELLSGGAPLTDTRFPDRHGWQGSGRVAGEVRASRALKLRTAAYRGWRLPTLNELYRPFRAGADATAPNAALRPESMTGAEIGGDLALASGWRAGVTGFVARLDDAIANVTLAQGPGTFPIVGFVAAGGTYRQRQNLDFIRSRGIEADVSGKIGPFDARLSYALADARVHGSGAAAALDGKRPAQTPRHQLSTTLGWKDARERQVSLTARALSAQFEDDLNQRRLAPALTLDSYAAIPVTRRVALELRGENIFDRTVEAAVSNDGMVERALPRTLWIGLRLR</sequence>
<dbReference type="InterPro" id="IPR036942">
    <property type="entry name" value="Beta-barrel_TonB_sf"/>
</dbReference>
<keyword evidence="6 11" id="KW-0798">TonB box</keyword>